<feature type="compositionally biased region" description="Polar residues" evidence="3">
    <location>
        <begin position="21"/>
        <end position="32"/>
    </location>
</feature>
<dbReference type="Gene3D" id="1.10.30.10">
    <property type="entry name" value="High mobility group box domain"/>
    <property type="match status" value="2"/>
</dbReference>
<evidence type="ECO:0000256" key="1">
    <source>
        <dbReference type="ARBA" id="ARBA00023125"/>
    </source>
</evidence>
<feature type="compositionally biased region" description="Low complexity" evidence="3">
    <location>
        <begin position="58"/>
        <end position="80"/>
    </location>
</feature>
<name>A0A7S4N9J1_9STRA</name>
<accession>A0A7S4N9J1</accession>
<dbReference type="Pfam" id="PF09011">
    <property type="entry name" value="HMG_box_2"/>
    <property type="match status" value="1"/>
</dbReference>
<feature type="compositionally biased region" description="Basic and acidic residues" evidence="3">
    <location>
        <begin position="258"/>
        <end position="274"/>
    </location>
</feature>
<dbReference type="InterPro" id="IPR036910">
    <property type="entry name" value="HMG_box_dom_sf"/>
</dbReference>
<feature type="compositionally biased region" description="Basic and acidic residues" evidence="3">
    <location>
        <begin position="1"/>
        <end position="11"/>
    </location>
</feature>
<feature type="compositionally biased region" description="Basic and acidic residues" evidence="3">
    <location>
        <begin position="605"/>
        <end position="634"/>
    </location>
</feature>
<keyword evidence="1 2" id="KW-0238">DNA-binding</keyword>
<feature type="domain" description="HMG box" evidence="4">
    <location>
        <begin position="100"/>
        <end position="174"/>
    </location>
</feature>
<feature type="compositionally biased region" description="Basic residues" evidence="3">
    <location>
        <begin position="285"/>
        <end position="303"/>
    </location>
</feature>
<evidence type="ECO:0000259" key="4">
    <source>
        <dbReference type="PROSITE" id="PS50118"/>
    </source>
</evidence>
<dbReference type="GO" id="GO:0005634">
    <property type="term" value="C:nucleus"/>
    <property type="evidence" value="ECO:0007669"/>
    <property type="project" value="UniProtKB-UniRule"/>
</dbReference>
<dbReference type="CDD" id="cd00084">
    <property type="entry name" value="HMG-box_SF"/>
    <property type="match status" value="1"/>
</dbReference>
<dbReference type="GO" id="GO:0003677">
    <property type="term" value="F:DNA binding"/>
    <property type="evidence" value="ECO:0007669"/>
    <property type="project" value="UniProtKB-UniRule"/>
</dbReference>
<feature type="region of interest" description="Disordered" evidence="3">
    <location>
        <begin position="177"/>
        <end position="199"/>
    </location>
</feature>
<feature type="region of interest" description="Disordered" evidence="3">
    <location>
        <begin position="1"/>
        <end position="95"/>
    </location>
</feature>
<dbReference type="PROSITE" id="PS50118">
    <property type="entry name" value="HMG_BOX_2"/>
    <property type="match status" value="2"/>
</dbReference>
<feature type="compositionally biased region" description="Low complexity" evidence="3">
    <location>
        <begin position="423"/>
        <end position="468"/>
    </location>
</feature>
<dbReference type="PANTHER" id="PTHR48112:SF22">
    <property type="entry name" value="MITOCHONDRIAL TRANSCRIPTION FACTOR A, ISOFORM B"/>
    <property type="match status" value="1"/>
</dbReference>
<reference evidence="5" key="1">
    <citation type="submission" date="2021-01" db="EMBL/GenBank/DDBJ databases">
        <authorList>
            <person name="Corre E."/>
            <person name="Pelletier E."/>
            <person name="Niang G."/>
            <person name="Scheremetjew M."/>
            <person name="Finn R."/>
            <person name="Kale V."/>
            <person name="Holt S."/>
            <person name="Cochrane G."/>
            <person name="Meng A."/>
            <person name="Brown T."/>
            <person name="Cohen L."/>
        </authorList>
    </citation>
    <scope>NUCLEOTIDE SEQUENCE</scope>
    <source>
        <strain evidence="5">Isolate 1302-5</strain>
    </source>
</reference>
<feature type="compositionally biased region" description="Polar residues" evidence="3">
    <location>
        <begin position="483"/>
        <end position="502"/>
    </location>
</feature>
<feature type="compositionally biased region" description="Basic and acidic residues" evidence="3">
    <location>
        <begin position="33"/>
        <end position="42"/>
    </location>
</feature>
<feature type="compositionally biased region" description="Low complexity" evidence="3">
    <location>
        <begin position="561"/>
        <end position="584"/>
    </location>
</feature>
<proteinExistence type="predicted"/>
<dbReference type="SMART" id="SM00398">
    <property type="entry name" value="HMG"/>
    <property type="match status" value="2"/>
</dbReference>
<dbReference type="EMBL" id="HBKQ01048043">
    <property type="protein sequence ID" value="CAE2272950.1"/>
    <property type="molecule type" value="Transcribed_RNA"/>
</dbReference>
<feature type="domain" description="HMG box" evidence="4">
    <location>
        <begin position="192"/>
        <end position="260"/>
    </location>
</feature>
<feature type="DNA-binding region" description="HMG box" evidence="2">
    <location>
        <begin position="100"/>
        <end position="174"/>
    </location>
</feature>
<dbReference type="InterPro" id="IPR050342">
    <property type="entry name" value="HMGB"/>
</dbReference>
<evidence type="ECO:0000256" key="2">
    <source>
        <dbReference type="PROSITE-ProRule" id="PRU00267"/>
    </source>
</evidence>
<dbReference type="InterPro" id="IPR009071">
    <property type="entry name" value="HMG_box_dom"/>
</dbReference>
<keyword evidence="2" id="KW-0539">Nucleus</keyword>
<organism evidence="5">
    <name type="scientific">Odontella aurita</name>
    <dbReference type="NCBI Taxonomy" id="265563"/>
    <lineage>
        <taxon>Eukaryota</taxon>
        <taxon>Sar</taxon>
        <taxon>Stramenopiles</taxon>
        <taxon>Ochrophyta</taxon>
        <taxon>Bacillariophyta</taxon>
        <taxon>Mediophyceae</taxon>
        <taxon>Biddulphiophycidae</taxon>
        <taxon>Eupodiscales</taxon>
        <taxon>Odontellaceae</taxon>
        <taxon>Odontella</taxon>
    </lineage>
</organism>
<protein>
    <recommendedName>
        <fullName evidence="4">HMG box domain-containing protein</fullName>
    </recommendedName>
</protein>
<feature type="region of interest" description="Disordered" evidence="3">
    <location>
        <begin position="258"/>
        <end position="791"/>
    </location>
</feature>
<dbReference type="PRINTS" id="PR00886">
    <property type="entry name" value="HIGHMOBLTY12"/>
</dbReference>
<gene>
    <name evidence="5" type="ORF">OAUR00152_LOCUS33178</name>
</gene>
<dbReference type="PANTHER" id="PTHR48112">
    <property type="entry name" value="HIGH MOBILITY GROUP PROTEIN DSP1"/>
    <property type="match status" value="1"/>
</dbReference>
<dbReference type="AlphaFoldDB" id="A0A7S4N9J1"/>
<evidence type="ECO:0000313" key="5">
    <source>
        <dbReference type="EMBL" id="CAE2272950.1"/>
    </source>
</evidence>
<sequence>MGMMSLKREDHEDVDDELSKSLPTVSTDSQDLNYHESSREELGGAVSASTGGVEEDVGGPTPSPSIGPSSSGEQGGAAKKTVPKKKSKPAVKYCKAPQAPKRFKSAFIFYTMERHKQIRATLKTKPKKGGDKTPDVAKLISQEWRHLPRDERAFWEDKASLDKERFEVEKSMYTGPWKVPAKKKSQKDPSAPKRPMSSFLSFSNANRAEIKVRYPGISNTEASKVLARMWKEAPEEEKRDHIEREAELRQVYKVEMAAWKEKTKREEDAARQSREQMALDIIASKGKHGQAHHQAQHHAHAHHPYPPPPAMASGGGAEPIGPSSAAAAAVPYHGSAGEYAAGSAPPPYHTPSSYHDAQQQQPYGGPAGGEHHPQRQGSTEQQHADEQQRGGGAPQLPQQDPRSMYTPHQQQMMAGGGPPPHPHMYGQAYSYPPHPYAYPGAQHPAWQQQGGGHPHAPQASSHHSWAHPLQQAPSRKGDDEEGGQQSAVAHQQQHPSHPYWQSQGGHPPPQAGYYPGQQPPYPGAAAAGGGPHGYYPYGAGPPGAPPPHVAAYGGYPPPPQSLQDQPSQQHPPHQSRQQESQRQGPPHEHMNRAMTIGEGALPPPEEQRQRPLHESQGKESMSDALDQSHRGCSRDDDEGGQPPPQHYPYQQHHWGGPPPPPYGGTYPSQPHDENRSPLRNSPPTAEGQRIRTPWATPDNAEDDRSGGGHIGSGRDGSEPQGHHYPSPPREVAFASYHQHPTSHAPSLQGHPQYPSHSPDGRERGRGQHRHRGESMEEGGDFEPSAYNAHSM</sequence>
<feature type="DNA-binding region" description="HMG box" evidence="2">
    <location>
        <begin position="192"/>
        <end position="260"/>
    </location>
</feature>
<evidence type="ECO:0000256" key="3">
    <source>
        <dbReference type="SAM" id="MobiDB-lite"/>
    </source>
</evidence>
<dbReference type="Pfam" id="PF00505">
    <property type="entry name" value="HMG_box"/>
    <property type="match status" value="1"/>
</dbReference>
<dbReference type="SUPFAM" id="SSF47095">
    <property type="entry name" value="HMG-box"/>
    <property type="match status" value="2"/>
</dbReference>